<dbReference type="Proteomes" id="UP000183994">
    <property type="component" value="Unassembled WGS sequence"/>
</dbReference>
<organism evidence="2 3">
    <name type="scientific">Desulfatibacillum alkenivorans DSM 16219</name>
    <dbReference type="NCBI Taxonomy" id="1121393"/>
    <lineage>
        <taxon>Bacteria</taxon>
        <taxon>Pseudomonadati</taxon>
        <taxon>Thermodesulfobacteriota</taxon>
        <taxon>Desulfobacteria</taxon>
        <taxon>Desulfobacterales</taxon>
        <taxon>Desulfatibacillaceae</taxon>
        <taxon>Desulfatibacillum</taxon>
    </lineage>
</organism>
<evidence type="ECO:0000313" key="3">
    <source>
        <dbReference type="Proteomes" id="UP000183994"/>
    </source>
</evidence>
<gene>
    <name evidence="2" type="ORF">SAMN02745216_05280</name>
</gene>
<dbReference type="AlphaFoldDB" id="A0A1M7B7P0"/>
<dbReference type="SUPFAM" id="SSF52833">
    <property type="entry name" value="Thioredoxin-like"/>
    <property type="match status" value="1"/>
</dbReference>
<dbReference type="InterPro" id="IPR036249">
    <property type="entry name" value="Thioredoxin-like_sf"/>
</dbReference>
<keyword evidence="3" id="KW-1185">Reference proteome</keyword>
<dbReference type="EMBL" id="FQZU01000083">
    <property type="protein sequence ID" value="SHL50896.1"/>
    <property type="molecule type" value="Genomic_DNA"/>
</dbReference>
<dbReference type="Gene3D" id="3.40.30.10">
    <property type="entry name" value="Glutaredoxin"/>
    <property type="match status" value="1"/>
</dbReference>
<dbReference type="PANTHER" id="PTHR13887:SF33">
    <property type="entry name" value="ISOMERASE"/>
    <property type="match status" value="1"/>
</dbReference>
<keyword evidence="2" id="KW-0413">Isomerase</keyword>
<name>A0A1M7B7P0_9BACT</name>
<dbReference type="GO" id="GO:0016853">
    <property type="term" value="F:isomerase activity"/>
    <property type="evidence" value="ECO:0007669"/>
    <property type="project" value="UniProtKB-KW"/>
</dbReference>
<protein>
    <submittedName>
        <fullName evidence="2">Predicted dithiol-disulfide isomerase, DsbA family</fullName>
    </submittedName>
</protein>
<proteinExistence type="predicted"/>
<reference evidence="3" key="1">
    <citation type="submission" date="2016-11" db="EMBL/GenBank/DDBJ databases">
        <authorList>
            <person name="Varghese N."/>
            <person name="Submissions S."/>
        </authorList>
    </citation>
    <scope>NUCLEOTIDE SEQUENCE [LARGE SCALE GENOMIC DNA]</scope>
    <source>
        <strain evidence="3">DSM 16219</strain>
    </source>
</reference>
<dbReference type="STRING" id="1121393.SAMN02745216_05280"/>
<dbReference type="GO" id="GO:0016491">
    <property type="term" value="F:oxidoreductase activity"/>
    <property type="evidence" value="ECO:0007669"/>
    <property type="project" value="InterPro"/>
</dbReference>
<dbReference type="RefSeq" id="WP_073479223.1">
    <property type="nucleotide sequence ID" value="NZ_FQZU01000083.1"/>
</dbReference>
<feature type="domain" description="DSBA-like thioredoxin" evidence="1">
    <location>
        <begin position="8"/>
        <end position="196"/>
    </location>
</feature>
<evidence type="ECO:0000313" key="2">
    <source>
        <dbReference type="EMBL" id="SHL50896.1"/>
    </source>
</evidence>
<dbReference type="Pfam" id="PF01323">
    <property type="entry name" value="DSBA"/>
    <property type="match status" value="1"/>
</dbReference>
<dbReference type="InterPro" id="IPR001853">
    <property type="entry name" value="DSBA-like_thioredoxin_dom"/>
</dbReference>
<sequence>MAESSRVLEVFSDYTCPFCYFNMENAEKLAKEFNIPIRWRYYPLHSDVPDEGIALTELLDVPLSEVEKWDREFSRTAAQLGLPFCSLDKTYNSRLAQELGMWAADHGKGHAFHKAAFEAFFGQGLNLASKEVLLNIAEKAGLPLDEAEKIITDRTYQEAVDKEWEAAEAKAITAVPTMIFGENRLIGAKSWEQMTALVQAGLADQ</sequence>
<dbReference type="OrthoDB" id="9799122at2"/>
<dbReference type="PANTHER" id="PTHR13887">
    <property type="entry name" value="GLUTATHIONE S-TRANSFERASE KAPPA"/>
    <property type="match status" value="1"/>
</dbReference>
<evidence type="ECO:0000259" key="1">
    <source>
        <dbReference type="Pfam" id="PF01323"/>
    </source>
</evidence>
<accession>A0A1M7B7P0</accession>